<evidence type="ECO:0000313" key="3">
    <source>
        <dbReference type="Proteomes" id="UP000770015"/>
    </source>
</evidence>
<keyword evidence="3" id="KW-1185">Reference proteome</keyword>
<feature type="region of interest" description="Disordered" evidence="1">
    <location>
        <begin position="285"/>
        <end position="322"/>
    </location>
</feature>
<name>A0A9P8V313_9PEZI</name>
<dbReference type="AlphaFoldDB" id="A0A9P8V313"/>
<dbReference type="EMBL" id="JAGSXJ010000031">
    <property type="protein sequence ID" value="KAH6669722.1"/>
    <property type="molecule type" value="Genomic_DNA"/>
</dbReference>
<sequence length="322" mass="37314">MRFLEQLSDTLRTILNKLNCFTKPKSPSLQKALDAYYRNNSESKHNRTVDATDIKRLISYPRALDFMDPDTVWFKREQGQGPNRQPMCMNDMWPSEIKEMFIMLSIMLNGIPYKVCGLSALAAWGYTSRMPVFLTIACTEDSQRAILAWAEKAGMPSHPEHPDSFGIQVQDGTIRKIHIEAMSDFAFHSMDSTFHSPSNVPVNTLAAILDALAEIYVRNDLDEMRRAVLQDDIQWILRRIIAMDSIVHKLRRETCPHVWHPRFWPQFMIDRPDMRDFFHMATHVPDHPHHAPPPRVQTSSDLLPPPPPPRQTLRRVGRRRPL</sequence>
<accession>A0A9P8V313</accession>
<organism evidence="2 3">
    <name type="scientific">Plectosphaerella plurivora</name>
    <dbReference type="NCBI Taxonomy" id="936078"/>
    <lineage>
        <taxon>Eukaryota</taxon>
        <taxon>Fungi</taxon>
        <taxon>Dikarya</taxon>
        <taxon>Ascomycota</taxon>
        <taxon>Pezizomycotina</taxon>
        <taxon>Sordariomycetes</taxon>
        <taxon>Hypocreomycetidae</taxon>
        <taxon>Glomerellales</taxon>
        <taxon>Plectosphaerellaceae</taxon>
        <taxon>Plectosphaerella</taxon>
    </lineage>
</organism>
<gene>
    <name evidence="2" type="ORF">F5X68DRAFT_249166</name>
</gene>
<dbReference type="Proteomes" id="UP000770015">
    <property type="component" value="Unassembled WGS sequence"/>
</dbReference>
<feature type="compositionally biased region" description="Basic residues" evidence="1">
    <location>
        <begin position="312"/>
        <end position="322"/>
    </location>
</feature>
<comment type="caution">
    <text evidence="2">The sequence shown here is derived from an EMBL/GenBank/DDBJ whole genome shotgun (WGS) entry which is preliminary data.</text>
</comment>
<dbReference type="OrthoDB" id="5236058at2759"/>
<protein>
    <submittedName>
        <fullName evidence="2">Uncharacterized protein</fullName>
    </submittedName>
</protein>
<evidence type="ECO:0000256" key="1">
    <source>
        <dbReference type="SAM" id="MobiDB-lite"/>
    </source>
</evidence>
<evidence type="ECO:0000313" key="2">
    <source>
        <dbReference type="EMBL" id="KAH6669722.1"/>
    </source>
</evidence>
<proteinExistence type="predicted"/>
<reference evidence="2" key="1">
    <citation type="journal article" date="2021" name="Nat. Commun.">
        <title>Genetic determinants of endophytism in the Arabidopsis root mycobiome.</title>
        <authorList>
            <person name="Mesny F."/>
            <person name="Miyauchi S."/>
            <person name="Thiergart T."/>
            <person name="Pickel B."/>
            <person name="Atanasova L."/>
            <person name="Karlsson M."/>
            <person name="Huettel B."/>
            <person name="Barry K.W."/>
            <person name="Haridas S."/>
            <person name="Chen C."/>
            <person name="Bauer D."/>
            <person name="Andreopoulos W."/>
            <person name="Pangilinan J."/>
            <person name="LaButti K."/>
            <person name="Riley R."/>
            <person name="Lipzen A."/>
            <person name="Clum A."/>
            <person name="Drula E."/>
            <person name="Henrissat B."/>
            <person name="Kohler A."/>
            <person name="Grigoriev I.V."/>
            <person name="Martin F.M."/>
            <person name="Hacquard S."/>
        </authorList>
    </citation>
    <scope>NUCLEOTIDE SEQUENCE</scope>
    <source>
        <strain evidence="2">MPI-SDFR-AT-0117</strain>
    </source>
</reference>